<evidence type="ECO:0000313" key="12">
    <source>
        <dbReference type="Proteomes" id="UP000075806"/>
    </source>
</evidence>
<dbReference type="EC" id="1.5.1.2" evidence="6 7"/>
<reference evidence="11" key="1">
    <citation type="submission" date="2016-02" db="EMBL/GenBank/DDBJ databases">
        <title>Genome sequence of Bacillus trypoxylicola KCTC 13244(T).</title>
        <authorList>
            <person name="Jeong H."/>
            <person name="Park S.-H."/>
            <person name="Choi S.-K."/>
        </authorList>
    </citation>
    <scope>NUCLEOTIDE SEQUENCE [LARGE SCALE GENOMIC DNA]</scope>
    <source>
        <strain evidence="11">KCTC 13244</strain>
    </source>
</reference>
<dbReference type="InterPro" id="IPR000304">
    <property type="entry name" value="Pyrroline-COOH_reductase"/>
</dbReference>
<dbReference type="InterPro" id="IPR008927">
    <property type="entry name" value="6-PGluconate_DH-like_C_sf"/>
</dbReference>
<keyword evidence="6" id="KW-0963">Cytoplasm</keyword>
<dbReference type="Pfam" id="PF14748">
    <property type="entry name" value="P5CR_dimer"/>
    <property type="match status" value="1"/>
</dbReference>
<evidence type="ECO:0000256" key="6">
    <source>
        <dbReference type="HAMAP-Rule" id="MF_01925"/>
    </source>
</evidence>
<dbReference type="GO" id="GO:0004735">
    <property type="term" value="F:pyrroline-5-carboxylate reductase activity"/>
    <property type="evidence" value="ECO:0007669"/>
    <property type="project" value="UniProtKB-UniRule"/>
</dbReference>
<keyword evidence="6" id="KW-0028">Amino-acid biosynthesis</keyword>
<dbReference type="UniPathway" id="UPA00098">
    <property type="reaction ID" value="UER00361"/>
</dbReference>
<dbReference type="PANTHER" id="PTHR11645:SF49">
    <property type="entry name" value="PYRROLINE-5-CARBOXYLATE REDUCTASE 1"/>
    <property type="match status" value="1"/>
</dbReference>
<dbReference type="Gene3D" id="1.10.3730.10">
    <property type="entry name" value="ProC C-terminal domain-like"/>
    <property type="match status" value="1"/>
</dbReference>
<keyword evidence="3 6" id="KW-0521">NADP</keyword>
<comment type="pathway">
    <text evidence="6">Amino-acid biosynthesis; L-proline biosynthesis; L-proline from L-glutamate 5-semialdehyde: step 1/1.</text>
</comment>
<dbReference type="InterPro" id="IPR028939">
    <property type="entry name" value="P5C_Rdtase_cat_N"/>
</dbReference>
<comment type="subcellular location">
    <subcellularLocation>
        <location evidence="6">Cytoplasm</location>
    </subcellularLocation>
</comment>
<dbReference type="Proteomes" id="UP000075806">
    <property type="component" value="Unassembled WGS sequence"/>
</dbReference>
<evidence type="ECO:0000313" key="11">
    <source>
        <dbReference type="EMBL" id="KYG32466.1"/>
    </source>
</evidence>
<comment type="catalytic activity">
    <reaction evidence="6">
        <text>L-proline + NAD(+) = (S)-1-pyrroline-5-carboxylate + NADH + 2 H(+)</text>
        <dbReference type="Rhea" id="RHEA:14105"/>
        <dbReference type="ChEBI" id="CHEBI:15378"/>
        <dbReference type="ChEBI" id="CHEBI:17388"/>
        <dbReference type="ChEBI" id="CHEBI:57540"/>
        <dbReference type="ChEBI" id="CHEBI:57945"/>
        <dbReference type="ChEBI" id="CHEBI:60039"/>
        <dbReference type="EC" id="1.5.1.2"/>
    </reaction>
</comment>
<dbReference type="SUPFAM" id="SSF51735">
    <property type="entry name" value="NAD(P)-binding Rossmann-fold domains"/>
    <property type="match status" value="1"/>
</dbReference>
<sequence length="264" mass="29392">MAEAIISGLLKTQTVSPLNITATNLENTERLESLKKRYQIKTTHSRIEAIKEADVIIFAMKPYGIKECIKEIKPYCNKEALFISILAGIPTSYIEDLLEFNAAVIRTMPNTSASIGLSATSMSKGAYANHKQMEYAKELFEAIGSVLFIEEEKQNAATGIAGSGPAYFYYFIEAMYIAAEEANLTKNEADSLIKQMIIGVGKKLESTNKSPQELYQEIMSPKGTTEAGFKILEEEQLQQHFIKAIKRAIQRSVELGSVYSHKIE</sequence>
<dbReference type="HAMAP" id="MF_01925">
    <property type="entry name" value="P5C_reductase"/>
    <property type="match status" value="1"/>
</dbReference>
<dbReference type="InterPro" id="IPR036291">
    <property type="entry name" value="NAD(P)-bd_dom_sf"/>
</dbReference>
<dbReference type="InterPro" id="IPR029036">
    <property type="entry name" value="P5CR_dimer"/>
</dbReference>
<organism evidence="11 12">
    <name type="scientific">Alkalihalobacillus trypoxylicola</name>
    <dbReference type="NCBI Taxonomy" id="519424"/>
    <lineage>
        <taxon>Bacteria</taxon>
        <taxon>Bacillati</taxon>
        <taxon>Bacillota</taxon>
        <taxon>Bacilli</taxon>
        <taxon>Bacillales</taxon>
        <taxon>Bacillaceae</taxon>
        <taxon>Alkalihalobacillus</taxon>
    </lineage>
</organism>
<evidence type="ECO:0000256" key="7">
    <source>
        <dbReference type="NCBIfam" id="TIGR00112"/>
    </source>
</evidence>
<feature type="binding site" evidence="8">
    <location>
        <begin position="59"/>
        <end position="62"/>
    </location>
    <ligand>
        <name>NADP(+)</name>
        <dbReference type="ChEBI" id="CHEBI:58349"/>
    </ligand>
</feature>
<dbReference type="GO" id="GO:0055129">
    <property type="term" value="P:L-proline biosynthetic process"/>
    <property type="evidence" value="ECO:0007669"/>
    <property type="project" value="UniProtKB-UniRule"/>
</dbReference>
<dbReference type="AlphaFoldDB" id="A0A162EFR7"/>
<dbReference type="STRING" id="519424.AZF04_05065"/>
<name>A0A162EFR7_9BACI</name>
<comment type="catalytic activity">
    <reaction evidence="6">
        <text>L-proline + NADP(+) = (S)-1-pyrroline-5-carboxylate + NADPH + 2 H(+)</text>
        <dbReference type="Rhea" id="RHEA:14109"/>
        <dbReference type="ChEBI" id="CHEBI:15378"/>
        <dbReference type="ChEBI" id="CHEBI:17388"/>
        <dbReference type="ChEBI" id="CHEBI:57783"/>
        <dbReference type="ChEBI" id="CHEBI:58349"/>
        <dbReference type="ChEBI" id="CHEBI:60039"/>
        <dbReference type="EC" id="1.5.1.2"/>
    </reaction>
</comment>
<keyword evidence="12" id="KW-1185">Reference proteome</keyword>
<comment type="caution">
    <text evidence="11">The sequence shown here is derived from an EMBL/GenBank/DDBJ whole genome shotgun (WGS) entry which is preliminary data.</text>
</comment>
<dbReference type="PIRSF" id="PIRSF000193">
    <property type="entry name" value="Pyrrol-5-carb_rd"/>
    <property type="match status" value="1"/>
</dbReference>
<evidence type="ECO:0000256" key="1">
    <source>
        <dbReference type="ARBA" id="ARBA00005525"/>
    </source>
</evidence>
<dbReference type="NCBIfam" id="TIGR00112">
    <property type="entry name" value="proC"/>
    <property type="match status" value="1"/>
</dbReference>
<proteinExistence type="inferred from homology"/>
<evidence type="ECO:0000256" key="3">
    <source>
        <dbReference type="ARBA" id="ARBA00022857"/>
    </source>
</evidence>
<dbReference type="EMBL" id="LTAO01000012">
    <property type="protein sequence ID" value="KYG32466.1"/>
    <property type="molecule type" value="Genomic_DNA"/>
</dbReference>
<evidence type="ECO:0000256" key="4">
    <source>
        <dbReference type="ARBA" id="ARBA00023002"/>
    </source>
</evidence>
<keyword evidence="4 6" id="KW-0560">Oxidoreductase</keyword>
<gene>
    <name evidence="6" type="primary">proC</name>
    <name evidence="11" type="ORF">AZF04_05065</name>
</gene>
<comment type="function">
    <text evidence="5 6">Catalyzes the reduction of 1-pyrroline-5-carboxylate (PCA) to L-proline.</text>
</comment>
<accession>A0A162EFR7</accession>
<dbReference type="Gene3D" id="3.40.50.720">
    <property type="entry name" value="NAD(P)-binding Rossmann-like Domain"/>
    <property type="match status" value="1"/>
</dbReference>
<feature type="domain" description="Pyrroline-5-carboxylate reductase dimerisation" evidence="10">
    <location>
        <begin position="151"/>
        <end position="255"/>
    </location>
</feature>
<dbReference type="PANTHER" id="PTHR11645">
    <property type="entry name" value="PYRROLINE-5-CARBOXYLATE REDUCTASE"/>
    <property type="match status" value="1"/>
</dbReference>
<keyword evidence="2 6" id="KW-0641">Proline biosynthesis</keyword>
<comment type="similarity">
    <text evidence="1 6">Belongs to the pyrroline-5-carboxylate reductase family.</text>
</comment>
<evidence type="ECO:0000259" key="10">
    <source>
        <dbReference type="Pfam" id="PF14748"/>
    </source>
</evidence>
<dbReference type="SUPFAM" id="SSF48179">
    <property type="entry name" value="6-phosphogluconate dehydrogenase C-terminal domain-like"/>
    <property type="match status" value="1"/>
</dbReference>
<dbReference type="FunFam" id="1.10.3730.10:FF:000001">
    <property type="entry name" value="Pyrroline-5-carboxylate reductase"/>
    <property type="match status" value="1"/>
</dbReference>
<dbReference type="Pfam" id="PF03807">
    <property type="entry name" value="F420_oxidored"/>
    <property type="match status" value="1"/>
</dbReference>
<feature type="domain" description="Pyrroline-5-carboxylate reductase catalytic N-terminal" evidence="9">
    <location>
        <begin position="1"/>
        <end position="88"/>
    </location>
</feature>
<evidence type="ECO:0000256" key="5">
    <source>
        <dbReference type="ARBA" id="ARBA00058118"/>
    </source>
</evidence>
<dbReference type="GO" id="GO:0005737">
    <property type="term" value="C:cytoplasm"/>
    <property type="evidence" value="ECO:0007669"/>
    <property type="project" value="UniProtKB-SubCell"/>
</dbReference>
<evidence type="ECO:0000256" key="8">
    <source>
        <dbReference type="PIRSR" id="PIRSR000193-1"/>
    </source>
</evidence>
<evidence type="ECO:0000256" key="2">
    <source>
        <dbReference type="ARBA" id="ARBA00022650"/>
    </source>
</evidence>
<protein>
    <recommendedName>
        <fullName evidence="6 7">Pyrroline-5-carboxylate reductase</fullName>
        <shortName evidence="6">P5C reductase</shortName>
        <shortName evidence="6">P5CR</shortName>
        <ecNumber evidence="6 7">1.5.1.2</ecNumber>
    </recommendedName>
    <alternativeName>
        <fullName evidence="6">PCA reductase</fullName>
    </alternativeName>
</protein>
<evidence type="ECO:0000259" key="9">
    <source>
        <dbReference type="Pfam" id="PF03807"/>
    </source>
</evidence>